<name>A0AAD5UPF9_9APHY</name>
<gene>
    <name evidence="1" type="ORF">NLI96_g12646</name>
</gene>
<reference evidence="1" key="1">
    <citation type="submission" date="2022-07" db="EMBL/GenBank/DDBJ databases">
        <title>Genome Sequence of Physisporinus lineatus.</title>
        <authorList>
            <person name="Buettner E."/>
        </authorList>
    </citation>
    <scope>NUCLEOTIDE SEQUENCE</scope>
    <source>
        <strain evidence="1">VT162</strain>
    </source>
</reference>
<evidence type="ECO:0000313" key="2">
    <source>
        <dbReference type="Proteomes" id="UP001212997"/>
    </source>
</evidence>
<evidence type="ECO:0008006" key="3">
    <source>
        <dbReference type="Google" id="ProtNLM"/>
    </source>
</evidence>
<keyword evidence="2" id="KW-1185">Reference proteome</keyword>
<proteinExistence type="predicted"/>
<dbReference type="Proteomes" id="UP001212997">
    <property type="component" value="Unassembled WGS sequence"/>
</dbReference>
<sequence>MPSVCSLPQELIDMSIDHLRDEPASLKACALTSRSWTYRSQTHLHRTILVICRRNVDPDRYSSPHVARLVRNLKIIDLPPFQSGLPTTTPDNLTSHIPRNRRNAEMEPFHDVPAWKILSRLTEIQELFLVDCAWDLTHKEKDAFAKLFHDIKSLRLLVACFEGAADFGSFLSCFPCLCRLEMTFVCWDTSLSKAREESHVWRPRVIENCSRLSNIVVGKGGCDYGILRALAQWLSPESGVTTGADTMTFSWFSEYSAGAFPELLQAMNSSLVHLVVDVCYGQELAETIEFRFDLSRAEQLDTIQLPIIDDVLTSTRFPGLERVSIVLRGNLEDGRDVLYQVLQKRLTQAYSRGLLRVQFGGRSGEDILCVTGVSGSYPCKGMGFGEDLWA</sequence>
<protein>
    <recommendedName>
        <fullName evidence="3">F-box domain-containing protein</fullName>
    </recommendedName>
</protein>
<evidence type="ECO:0000313" key="1">
    <source>
        <dbReference type="EMBL" id="KAJ3474110.1"/>
    </source>
</evidence>
<dbReference type="AlphaFoldDB" id="A0AAD5UPF9"/>
<organism evidence="1 2">
    <name type="scientific">Meripilus lineatus</name>
    <dbReference type="NCBI Taxonomy" id="2056292"/>
    <lineage>
        <taxon>Eukaryota</taxon>
        <taxon>Fungi</taxon>
        <taxon>Dikarya</taxon>
        <taxon>Basidiomycota</taxon>
        <taxon>Agaricomycotina</taxon>
        <taxon>Agaricomycetes</taxon>
        <taxon>Polyporales</taxon>
        <taxon>Meripilaceae</taxon>
        <taxon>Meripilus</taxon>
    </lineage>
</organism>
<comment type="caution">
    <text evidence="1">The sequence shown here is derived from an EMBL/GenBank/DDBJ whole genome shotgun (WGS) entry which is preliminary data.</text>
</comment>
<dbReference type="EMBL" id="JANAWD010001150">
    <property type="protein sequence ID" value="KAJ3474110.1"/>
    <property type="molecule type" value="Genomic_DNA"/>
</dbReference>
<accession>A0AAD5UPF9</accession>